<keyword evidence="5" id="KW-1185">Reference proteome</keyword>
<keyword evidence="2" id="KW-0560">Oxidoreductase</keyword>
<reference evidence="5" key="1">
    <citation type="journal article" date="2019" name="Int. J. Syst. Evol. Microbiol.">
        <title>The Global Catalogue of Microorganisms (GCM) 10K type strain sequencing project: providing services to taxonomists for standard genome sequencing and annotation.</title>
        <authorList>
            <consortium name="The Broad Institute Genomics Platform"/>
            <consortium name="The Broad Institute Genome Sequencing Center for Infectious Disease"/>
            <person name="Wu L."/>
            <person name="Ma J."/>
        </authorList>
    </citation>
    <scope>NUCLEOTIDE SEQUENCE [LARGE SCALE GENOMIC DNA]</scope>
    <source>
        <strain evidence="5">JCM 16601</strain>
    </source>
</reference>
<dbReference type="PANTHER" id="PTHR43976:SF16">
    <property type="entry name" value="SHORT-CHAIN DEHYDROGENASE_REDUCTASE FAMILY PROTEIN"/>
    <property type="match status" value="1"/>
</dbReference>
<dbReference type="PRINTS" id="PR00080">
    <property type="entry name" value="SDRFAMILY"/>
</dbReference>
<dbReference type="Gene3D" id="3.40.50.720">
    <property type="entry name" value="NAD(P)-binding Rossmann-like Domain"/>
    <property type="match status" value="1"/>
</dbReference>
<dbReference type="EMBL" id="BAAAZC010000005">
    <property type="protein sequence ID" value="GAA3961154.1"/>
    <property type="molecule type" value="Genomic_DNA"/>
</dbReference>
<evidence type="ECO:0000256" key="2">
    <source>
        <dbReference type="ARBA" id="ARBA00023002"/>
    </source>
</evidence>
<dbReference type="SUPFAM" id="SSF51735">
    <property type="entry name" value="NAD(P)-binding Rossmann-fold domains"/>
    <property type="match status" value="1"/>
</dbReference>
<evidence type="ECO:0000256" key="3">
    <source>
        <dbReference type="RuleBase" id="RU000363"/>
    </source>
</evidence>
<organism evidence="4 5">
    <name type="scientific">Mucilaginibacter dorajii</name>
    <dbReference type="NCBI Taxonomy" id="692994"/>
    <lineage>
        <taxon>Bacteria</taxon>
        <taxon>Pseudomonadati</taxon>
        <taxon>Bacteroidota</taxon>
        <taxon>Sphingobacteriia</taxon>
        <taxon>Sphingobacteriales</taxon>
        <taxon>Sphingobacteriaceae</taxon>
        <taxon>Mucilaginibacter</taxon>
    </lineage>
</organism>
<dbReference type="InterPro" id="IPR051911">
    <property type="entry name" value="SDR_oxidoreductase"/>
</dbReference>
<dbReference type="PROSITE" id="PS00061">
    <property type="entry name" value="ADH_SHORT"/>
    <property type="match status" value="1"/>
</dbReference>
<name>A0ABP7PA93_9SPHI</name>
<dbReference type="PANTHER" id="PTHR43976">
    <property type="entry name" value="SHORT CHAIN DEHYDROGENASE"/>
    <property type="match status" value="1"/>
</dbReference>
<evidence type="ECO:0000313" key="4">
    <source>
        <dbReference type="EMBL" id="GAA3961154.1"/>
    </source>
</evidence>
<dbReference type="PRINTS" id="PR00081">
    <property type="entry name" value="GDHRDH"/>
</dbReference>
<dbReference type="RefSeq" id="WP_259095009.1">
    <property type="nucleotide sequence ID" value="NZ_BAAAZC010000005.1"/>
</dbReference>
<comment type="caution">
    <text evidence="4">The sequence shown here is derived from an EMBL/GenBank/DDBJ whole genome shotgun (WGS) entry which is preliminary data.</text>
</comment>
<dbReference type="InterPro" id="IPR020904">
    <property type="entry name" value="Sc_DH/Rdtase_CS"/>
</dbReference>
<protein>
    <submittedName>
        <fullName evidence="4">SDR family NAD(P)-dependent oxidoreductase</fullName>
    </submittedName>
</protein>
<accession>A0ABP7PA93</accession>
<sequence>MQLKGKTVLVTGASSGIGLLVASKLHENGYQVIGTSRDPEKHQAKLSFKLLPLDLNDDHSIASFGKQLFSQIKTLDVLINNAGFLVNGLAEETPIALGKQQFETNFWGTIKLTNELLPYFRKQKHGKIITLGSLLGLVSLPNTAYYSASKHALEGYFKALRFELNQFNIKVVMVEPMSFKTSIGESGTVATGNNISDYDQFRQKVLAYTKETFDKAPEPTPVIDTLLRAVKEKNPTFGYPVGKGSSIVLLLQHFAYKFFEKSILKTINASK</sequence>
<dbReference type="Proteomes" id="UP001500742">
    <property type="component" value="Unassembled WGS sequence"/>
</dbReference>
<evidence type="ECO:0000256" key="1">
    <source>
        <dbReference type="ARBA" id="ARBA00006484"/>
    </source>
</evidence>
<dbReference type="InterPro" id="IPR036291">
    <property type="entry name" value="NAD(P)-bd_dom_sf"/>
</dbReference>
<dbReference type="Pfam" id="PF00106">
    <property type="entry name" value="adh_short"/>
    <property type="match status" value="1"/>
</dbReference>
<proteinExistence type="inferred from homology"/>
<dbReference type="CDD" id="cd05374">
    <property type="entry name" value="17beta-HSD-like_SDR_c"/>
    <property type="match status" value="1"/>
</dbReference>
<evidence type="ECO:0000313" key="5">
    <source>
        <dbReference type="Proteomes" id="UP001500742"/>
    </source>
</evidence>
<comment type="similarity">
    <text evidence="1 3">Belongs to the short-chain dehydrogenases/reductases (SDR) family.</text>
</comment>
<gene>
    <name evidence="4" type="ORF">GCM10022210_06280</name>
</gene>
<dbReference type="InterPro" id="IPR002347">
    <property type="entry name" value="SDR_fam"/>
</dbReference>